<dbReference type="Pfam" id="PF00593">
    <property type="entry name" value="TonB_dep_Rec_b-barrel"/>
    <property type="match status" value="1"/>
</dbReference>
<dbReference type="GO" id="GO:0015891">
    <property type="term" value="P:siderophore transport"/>
    <property type="evidence" value="ECO:0007669"/>
    <property type="project" value="InterPro"/>
</dbReference>
<keyword evidence="7 12" id="KW-0798">TonB box</keyword>
<name>A0A1G6P4Y4_9GAMM</name>
<evidence type="ECO:0000256" key="2">
    <source>
        <dbReference type="ARBA" id="ARBA00009810"/>
    </source>
</evidence>
<keyword evidence="4 11" id="KW-1134">Transmembrane beta strand</keyword>
<dbReference type="Pfam" id="PF07715">
    <property type="entry name" value="Plug"/>
    <property type="match status" value="1"/>
</dbReference>
<dbReference type="PANTHER" id="PTHR32552:SF90">
    <property type="entry name" value="METAL-PSEUDOPALINE RECEPTOR CNTO"/>
    <property type="match status" value="1"/>
</dbReference>
<dbReference type="InterPro" id="IPR037066">
    <property type="entry name" value="Plug_dom_sf"/>
</dbReference>
<dbReference type="CDD" id="cd01347">
    <property type="entry name" value="ligand_gated_channel"/>
    <property type="match status" value="1"/>
</dbReference>
<feature type="chain" id="PRO_5017386968" evidence="14">
    <location>
        <begin position="36"/>
        <end position="717"/>
    </location>
</feature>
<evidence type="ECO:0000256" key="1">
    <source>
        <dbReference type="ARBA" id="ARBA00004571"/>
    </source>
</evidence>
<dbReference type="FunFam" id="2.40.170.20:FF:000005">
    <property type="entry name" value="TonB-dependent siderophore receptor"/>
    <property type="match status" value="1"/>
</dbReference>
<dbReference type="Proteomes" id="UP000242317">
    <property type="component" value="Unassembled WGS sequence"/>
</dbReference>
<dbReference type="InterPro" id="IPR012910">
    <property type="entry name" value="Plug_dom"/>
</dbReference>
<evidence type="ECO:0000256" key="11">
    <source>
        <dbReference type="PROSITE-ProRule" id="PRU01360"/>
    </source>
</evidence>
<dbReference type="PROSITE" id="PS00430">
    <property type="entry name" value="TONB_DEPENDENT_REC_1"/>
    <property type="match status" value="1"/>
</dbReference>
<feature type="domain" description="TonB-dependent receptor plug" evidence="16">
    <location>
        <begin position="74"/>
        <end position="178"/>
    </location>
</feature>
<dbReference type="InterPro" id="IPR000531">
    <property type="entry name" value="Beta-barrel_TonB"/>
</dbReference>
<dbReference type="InterPro" id="IPR010916">
    <property type="entry name" value="TonB_box_CS"/>
</dbReference>
<dbReference type="PANTHER" id="PTHR32552">
    <property type="entry name" value="FERRICHROME IRON RECEPTOR-RELATED"/>
    <property type="match status" value="1"/>
</dbReference>
<evidence type="ECO:0000256" key="13">
    <source>
        <dbReference type="RuleBase" id="RU003357"/>
    </source>
</evidence>
<dbReference type="SUPFAM" id="SSF56935">
    <property type="entry name" value="Porins"/>
    <property type="match status" value="1"/>
</dbReference>
<evidence type="ECO:0000256" key="14">
    <source>
        <dbReference type="SAM" id="SignalP"/>
    </source>
</evidence>
<feature type="short sequence motif" description="TonB box" evidence="12">
    <location>
        <begin position="49"/>
        <end position="55"/>
    </location>
</feature>
<keyword evidence="10 11" id="KW-0998">Cell outer membrane</keyword>
<evidence type="ECO:0000313" key="17">
    <source>
        <dbReference type="EMBL" id="SDC74674.1"/>
    </source>
</evidence>
<evidence type="ECO:0000256" key="8">
    <source>
        <dbReference type="ARBA" id="ARBA00023136"/>
    </source>
</evidence>
<dbReference type="PROSITE" id="PS52016">
    <property type="entry name" value="TONB_DEPENDENT_REC_3"/>
    <property type="match status" value="1"/>
</dbReference>
<dbReference type="GO" id="GO:0038023">
    <property type="term" value="F:signaling receptor activity"/>
    <property type="evidence" value="ECO:0007669"/>
    <property type="project" value="InterPro"/>
</dbReference>
<protein>
    <submittedName>
        <fullName evidence="17">Iron complex outermembrane recepter protein</fullName>
    </submittedName>
</protein>
<dbReference type="InterPro" id="IPR039426">
    <property type="entry name" value="TonB-dep_rcpt-like"/>
</dbReference>
<dbReference type="Gene3D" id="2.40.170.20">
    <property type="entry name" value="TonB-dependent receptor, beta-barrel domain"/>
    <property type="match status" value="1"/>
</dbReference>
<evidence type="ECO:0000256" key="6">
    <source>
        <dbReference type="ARBA" id="ARBA00022729"/>
    </source>
</evidence>
<comment type="subcellular location">
    <subcellularLocation>
        <location evidence="1 11">Cell outer membrane</location>
        <topology evidence="1 11">Multi-pass membrane protein</topology>
    </subcellularLocation>
</comment>
<dbReference type="InterPro" id="IPR036942">
    <property type="entry name" value="Beta-barrel_TonB_sf"/>
</dbReference>
<keyword evidence="9" id="KW-0675">Receptor</keyword>
<evidence type="ECO:0000259" key="15">
    <source>
        <dbReference type="Pfam" id="PF00593"/>
    </source>
</evidence>
<evidence type="ECO:0000313" key="18">
    <source>
        <dbReference type="Proteomes" id="UP000242317"/>
    </source>
</evidence>
<accession>A0A1G6P4Y4</accession>
<dbReference type="InterPro" id="IPR010105">
    <property type="entry name" value="TonB_sidphr_rcpt"/>
</dbReference>
<reference evidence="18" key="1">
    <citation type="submission" date="2016-09" db="EMBL/GenBank/DDBJ databases">
        <authorList>
            <person name="Varghese N."/>
            <person name="Submissions S."/>
        </authorList>
    </citation>
    <scope>NUCLEOTIDE SEQUENCE [LARGE SCALE GENOMIC DNA]</scope>
    <source>
        <strain evidence="18">ANC 3699</strain>
    </source>
</reference>
<organism evidence="17 18">
    <name type="scientific">Acinetobacter marinus</name>
    <dbReference type="NCBI Taxonomy" id="281375"/>
    <lineage>
        <taxon>Bacteria</taxon>
        <taxon>Pseudomonadati</taxon>
        <taxon>Pseudomonadota</taxon>
        <taxon>Gammaproteobacteria</taxon>
        <taxon>Moraxellales</taxon>
        <taxon>Moraxellaceae</taxon>
        <taxon>Acinetobacter</taxon>
    </lineage>
</organism>
<gene>
    <name evidence="17" type="ORF">SAMN05421749_11211</name>
</gene>
<dbReference type="GO" id="GO:0009279">
    <property type="term" value="C:cell outer membrane"/>
    <property type="evidence" value="ECO:0007669"/>
    <property type="project" value="UniProtKB-SubCell"/>
</dbReference>
<keyword evidence="8 11" id="KW-0472">Membrane</keyword>
<sequence>MLKYNCAVEIVGRRAVKSYLSLAISMLILSQLSYAADSDTTDEVYQLNTIVVQASDEETSETATASATKFSHDLMDVPFSRSYLSEKLIESQDIQRIDDALSQVSGVFHQSNFGGGFWENYSFRGFQGNPNTGSTFIRNGLSVSRGFSAPRDMLNVESMEFLKGPSAALYGRGEVGGVLNINSKQPQWDTENRVTLRASSQEEYRVSAERTAPINDQLAYRIAVAHEDNQSFRDHVSSEQLFVSPQLSWRLSDATQIDLDTEFTQHLGTFDRGISAVNNRLTMDSSTFTGEPSDGDMRVKDYWYQLRLSHALNPDWKLRSAISYKDAQMVGFSTEPRRIQADGETLERQRRYRNYQTEDLMWQAELLGTIDQDWARHELVIATEAGQYDFKQKQLRRNHSNEYPNWINIYDPVYGQFSPEMALFTDSDERQRYMALNLQDQIFFNDQWNLVLGGRLDHVKQAFENHLNDSRDQRTHNQFSPRIAITYRPTDSWSIYSNYGTAFAMNNGMGRDFQTFDPEESKSVELGSKFQWQDDSELSVAVFDMKKKNVLMVDPVDSNYEATAGEVRSRGVEVDVRHRWTDQLAMSANYSYTDAEVTKDNYLPKGSPLTNVPKHAANLNLNYDFWQHDLQSAGLIANVSYVGSRSGDSPTSTSNGFTLPDYTLFNVSGYYQASPRVRYQLNLHNLFDTEYYLSSYSSLWVQPSEPLKASLSVAWQF</sequence>
<evidence type="ECO:0000256" key="7">
    <source>
        <dbReference type="ARBA" id="ARBA00023077"/>
    </source>
</evidence>
<evidence type="ECO:0000256" key="9">
    <source>
        <dbReference type="ARBA" id="ARBA00023170"/>
    </source>
</evidence>
<dbReference type="NCBIfam" id="TIGR01783">
    <property type="entry name" value="TonB-siderophor"/>
    <property type="match status" value="1"/>
</dbReference>
<keyword evidence="5 11" id="KW-0812">Transmembrane</keyword>
<dbReference type="GO" id="GO:0015344">
    <property type="term" value="F:siderophore uptake transmembrane transporter activity"/>
    <property type="evidence" value="ECO:0007669"/>
    <property type="project" value="TreeGrafter"/>
</dbReference>
<dbReference type="Gene3D" id="2.170.130.10">
    <property type="entry name" value="TonB-dependent receptor, plug domain"/>
    <property type="match status" value="1"/>
</dbReference>
<evidence type="ECO:0000259" key="16">
    <source>
        <dbReference type="Pfam" id="PF07715"/>
    </source>
</evidence>
<evidence type="ECO:0000256" key="10">
    <source>
        <dbReference type="ARBA" id="ARBA00023237"/>
    </source>
</evidence>
<evidence type="ECO:0000256" key="5">
    <source>
        <dbReference type="ARBA" id="ARBA00022692"/>
    </source>
</evidence>
<keyword evidence="18" id="KW-1185">Reference proteome</keyword>
<evidence type="ECO:0000256" key="12">
    <source>
        <dbReference type="PROSITE-ProRule" id="PRU10143"/>
    </source>
</evidence>
<evidence type="ECO:0000256" key="4">
    <source>
        <dbReference type="ARBA" id="ARBA00022452"/>
    </source>
</evidence>
<proteinExistence type="inferred from homology"/>
<feature type="signal peptide" evidence="14">
    <location>
        <begin position="1"/>
        <end position="35"/>
    </location>
</feature>
<evidence type="ECO:0000256" key="3">
    <source>
        <dbReference type="ARBA" id="ARBA00022448"/>
    </source>
</evidence>
<dbReference type="AlphaFoldDB" id="A0A1G6P4Y4"/>
<comment type="similarity">
    <text evidence="2 11 13">Belongs to the TonB-dependent receptor family.</text>
</comment>
<keyword evidence="3 11" id="KW-0813">Transport</keyword>
<feature type="domain" description="TonB-dependent receptor-like beta-barrel" evidence="15">
    <location>
        <begin position="249"/>
        <end position="686"/>
    </location>
</feature>
<dbReference type="EMBL" id="FMYK01000012">
    <property type="protein sequence ID" value="SDC74674.1"/>
    <property type="molecule type" value="Genomic_DNA"/>
</dbReference>
<keyword evidence="6 14" id="KW-0732">Signal</keyword>